<feature type="transmembrane region" description="Helical" evidence="7">
    <location>
        <begin position="233"/>
        <end position="255"/>
    </location>
</feature>
<feature type="transmembrane region" description="Helical" evidence="7">
    <location>
        <begin position="12"/>
        <end position="30"/>
    </location>
</feature>
<proteinExistence type="inferred from homology"/>
<dbReference type="InterPro" id="IPR000515">
    <property type="entry name" value="MetI-like"/>
</dbReference>
<name>A0A7V3YGP0_9BACT</name>
<evidence type="ECO:0000256" key="4">
    <source>
        <dbReference type="ARBA" id="ARBA00022692"/>
    </source>
</evidence>
<dbReference type="Gene3D" id="1.10.3720.10">
    <property type="entry name" value="MetI-like"/>
    <property type="match status" value="1"/>
</dbReference>
<keyword evidence="4 7" id="KW-0812">Transmembrane</keyword>
<dbReference type="GO" id="GO:0055085">
    <property type="term" value="P:transmembrane transport"/>
    <property type="evidence" value="ECO:0007669"/>
    <property type="project" value="InterPro"/>
</dbReference>
<evidence type="ECO:0000259" key="8">
    <source>
        <dbReference type="PROSITE" id="PS50928"/>
    </source>
</evidence>
<dbReference type="PANTHER" id="PTHR32243">
    <property type="entry name" value="MALTOSE TRANSPORT SYSTEM PERMEASE-RELATED"/>
    <property type="match status" value="1"/>
</dbReference>
<evidence type="ECO:0000256" key="3">
    <source>
        <dbReference type="ARBA" id="ARBA00022475"/>
    </source>
</evidence>
<evidence type="ECO:0000313" key="9">
    <source>
        <dbReference type="EMBL" id="HGI30730.1"/>
    </source>
</evidence>
<feature type="transmembrane region" description="Helical" evidence="7">
    <location>
        <begin position="69"/>
        <end position="90"/>
    </location>
</feature>
<evidence type="ECO:0000256" key="7">
    <source>
        <dbReference type="RuleBase" id="RU363032"/>
    </source>
</evidence>
<dbReference type="PANTHER" id="PTHR32243:SF18">
    <property type="entry name" value="INNER MEMBRANE ABC TRANSPORTER PERMEASE PROTEIN YCJP"/>
    <property type="match status" value="1"/>
</dbReference>
<dbReference type="InterPro" id="IPR050901">
    <property type="entry name" value="BP-dep_ABC_trans_perm"/>
</dbReference>
<dbReference type="EMBL" id="DTFV01000074">
    <property type="protein sequence ID" value="HGI30730.1"/>
    <property type="molecule type" value="Genomic_DNA"/>
</dbReference>
<reference evidence="9" key="1">
    <citation type="journal article" date="2020" name="mSystems">
        <title>Genome- and Community-Level Interaction Insights into Carbon Utilization and Element Cycling Functions of Hydrothermarchaeota in Hydrothermal Sediment.</title>
        <authorList>
            <person name="Zhou Z."/>
            <person name="Liu Y."/>
            <person name="Xu W."/>
            <person name="Pan J."/>
            <person name="Luo Z.H."/>
            <person name="Li M."/>
        </authorList>
    </citation>
    <scope>NUCLEOTIDE SEQUENCE [LARGE SCALE GENOMIC DNA]</scope>
    <source>
        <strain evidence="9">SpSt-747</strain>
    </source>
</reference>
<dbReference type="CDD" id="cd06261">
    <property type="entry name" value="TM_PBP2"/>
    <property type="match status" value="1"/>
</dbReference>
<keyword evidence="6 7" id="KW-0472">Membrane</keyword>
<dbReference type="InterPro" id="IPR035906">
    <property type="entry name" value="MetI-like_sf"/>
</dbReference>
<dbReference type="PROSITE" id="PS50928">
    <property type="entry name" value="ABC_TM1"/>
    <property type="match status" value="1"/>
</dbReference>
<keyword evidence="3" id="KW-1003">Cell membrane</keyword>
<keyword evidence="2 7" id="KW-0813">Transport</keyword>
<dbReference type="AlphaFoldDB" id="A0A7V3YGP0"/>
<organism evidence="9">
    <name type="scientific">Candidatus Caldatribacterium californiense</name>
    <dbReference type="NCBI Taxonomy" id="1454726"/>
    <lineage>
        <taxon>Bacteria</taxon>
        <taxon>Pseudomonadati</taxon>
        <taxon>Atribacterota</taxon>
        <taxon>Atribacteria</taxon>
        <taxon>Atribacterales</taxon>
        <taxon>Candidatus Caldatribacteriaceae</taxon>
        <taxon>Candidatus Caldatribacterium</taxon>
    </lineage>
</organism>
<evidence type="ECO:0000256" key="2">
    <source>
        <dbReference type="ARBA" id="ARBA00022448"/>
    </source>
</evidence>
<comment type="similarity">
    <text evidence="7">Belongs to the binding-protein-dependent transport system permease family.</text>
</comment>
<gene>
    <name evidence="9" type="ORF">ENV30_05415</name>
</gene>
<dbReference type="GO" id="GO:0005886">
    <property type="term" value="C:plasma membrane"/>
    <property type="evidence" value="ECO:0007669"/>
    <property type="project" value="UniProtKB-SubCell"/>
</dbReference>
<dbReference type="Pfam" id="PF00528">
    <property type="entry name" value="BPD_transp_1"/>
    <property type="match status" value="1"/>
</dbReference>
<feature type="transmembrane region" description="Helical" evidence="7">
    <location>
        <begin position="102"/>
        <end position="120"/>
    </location>
</feature>
<comment type="subcellular location">
    <subcellularLocation>
        <location evidence="1 7">Cell membrane</location>
        <topology evidence="1 7">Multi-pass membrane protein</topology>
    </subcellularLocation>
</comment>
<evidence type="ECO:0000256" key="1">
    <source>
        <dbReference type="ARBA" id="ARBA00004651"/>
    </source>
</evidence>
<accession>A0A7V3YGP0</accession>
<sequence length="269" mass="30296">MKRKKSRPFWKWIAVACISLFCVAPLLWGLKVSIAPQYDTSIIPRRLTGEHYRYIFSRPEFFQYLRNSVVVSLSTVAFALPLSLLGGYALARFNFPGKQFSFLFLVFPLLPLIAVLVPLVSFLNRLGLYNKLSALVVVNAVFNLPLTVWMLRNFIMEVPVEIEEAALVDGCSRIEALWKITMPLAIPGLVAATVFIFITTWNNYLYASALITKPSLRVLPQGILAFIGTWGTYWGGLTAAGIITLIPPLVLFLLFQRWFIAGLFGQMLK</sequence>
<evidence type="ECO:0000256" key="5">
    <source>
        <dbReference type="ARBA" id="ARBA00022989"/>
    </source>
</evidence>
<feature type="domain" description="ABC transmembrane type-1" evidence="8">
    <location>
        <begin position="65"/>
        <end position="255"/>
    </location>
</feature>
<protein>
    <submittedName>
        <fullName evidence="9">Carbohydrate ABC transporter permease</fullName>
    </submittedName>
</protein>
<keyword evidence="5 7" id="KW-1133">Transmembrane helix</keyword>
<dbReference type="SUPFAM" id="SSF161098">
    <property type="entry name" value="MetI-like"/>
    <property type="match status" value="1"/>
</dbReference>
<feature type="transmembrane region" description="Helical" evidence="7">
    <location>
        <begin position="132"/>
        <end position="155"/>
    </location>
</feature>
<evidence type="ECO:0000256" key="6">
    <source>
        <dbReference type="ARBA" id="ARBA00023136"/>
    </source>
</evidence>
<feature type="transmembrane region" description="Helical" evidence="7">
    <location>
        <begin position="176"/>
        <end position="198"/>
    </location>
</feature>
<comment type="caution">
    <text evidence="9">The sequence shown here is derived from an EMBL/GenBank/DDBJ whole genome shotgun (WGS) entry which is preliminary data.</text>
</comment>